<feature type="region of interest" description="Disordered" evidence="1">
    <location>
        <begin position="432"/>
        <end position="452"/>
    </location>
</feature>
<feature type="compositionally biased region" description="Polar residues" evidence="1">
    <location>
        <begin position="512"/>
        <end position="529"/>
    </location>
</feature>
<evidence type="ECO:0000313" key="2">
    <source>
        <dbReference type="EMBL" id="CDR96336.1"/>
    </source>
</evidence>
<feature type="region of interest" description="Disordered" evidence="1">
    <location>
        <begin position="1"/>
        <end position="41"/>
    </location>
</feature>
<evidence type="ECO:0000313" key="3">
    <source>
        <dbReference type="Proteomes" id="UP000033188"/>
    </source>
</evidence>
<dbReference type="GeneID" id="24564877"/>
<dbReference type="Proteomes" id="UP000033188">
    <property type="component" value="Chromosome 3"/>
</dbReference>
<dbReference type="KEGG" id="bbig:BBBOND_0302400"/>
<feature type="region of interest" description="Disordered" evidence="1">
    <location>
        <begin position="512"/>
        <end position="534"/>
    </location>
</feature>
<feature type="compositionally biased region" description="Polar residues" evidence="1">
    <location>
        <begin position="432"/>
        <end position="444"/>
    </location>
</feature>
<feature type="compositionally biased region" description="Polar residues" evidence="1">
    <location>
        <begin position="26"/>
        <end position="41"/>
    </location>
</feature>
<dbReference type="OrthoDB" id="448832at2759"/>
<dbReference type="RefSeq" id="XP_012768522.1">
    <property type="nucleotide sequence ID" value="XM_012913068.1"/>
</dbReference>
<dbReference type="VEuPathDB" id="PiroplasmaDB:BBBOND_0302400"/>
<dbReference type="AlphaFoldDB" id="A0A061D6M8"/>
<accession>A0A061D6M8</accession>
<evidence type="ECO:0000256" key="1">
    <source>
        <dbReference type="SAM" id="MobiDB-lite"/>
    </source>
</evidence>
<organism evidence="2 3">
    <name type="scientific">Babesia bigemina</name>
    <dbReference type="NCBI Taxonomy" id="5866"/>
    <lineage>
        <taxon>Eukaryota</taxon>
        <taxon>Sar</taxon>
        <taxon>Alveolata</taxon>
        <taxon>Apicomplexa</taxon>
        <taxon>Aconoidasida</taxon>
        <taxon>Piroplasmida</taxon>
        <taxon>Babesiidae</taxon>
        <taxon>Babesia</taxon>
    </lineage>
</organism>
<feature type="compositionally biased region" description="Basic and acidic residues" evidence="1">
    <location>
        <begin position="7"/>
        <end position="24"/>
    </location>
</feature>
<gene>
    <name evidence="2" type="ORF">BBBOND_0302400</name>
</gene>
<sequence length="626" mass="71441">MVELETSNEHGPEGHRIDAHEAARNVDSTPEYASQGDTARNLNTSATVEASGDGESTPGFAINEQRDAIIREMQLLMQNERMERERVRDMLAKQQKLRIGNPVSPGKEVTTMKLLTIAKEISGRSPAHGKPQLDERRDKRERAYYRNLHRTRAAAPPEDKGYYKQSCADGRDLIRVLDVDQLPLPMLHHMLCYSLVKHMPAEAVLQVISRIAMLRDNNSHVAYQNFLRDIGKIASPICRAEVVALLSRGYQSVSVPFMVDYVRRFGTFSRRFLAKLIQRHAQPQALDFLRYRAGQRQINQILTRPWALFGYVKMLKKSSAKTYMYHNLLARGYVPNETVFDRFHAFGTLDPGMASTILNSEKLLNDTVAFSDHTPKQDASRPSMYDTVLEAQALGLPLEDLVEESAPCKMDGKDDDVALPSRMSTQLVKIQTQLPRHQPPTATTGFHDVDRDLPANRSNITWSTPWGRRRDVFHFRGRRRTQRFITSRQNVHPGPRCWLENVPQRGQATLPQEHTDEQAQGTQKSTQTLGRKASARNARGSYDIVYNIEKVSYVLRLKRGVPFRRAAEVVTVEPEVAGDVQHEHAGSQKNCRPRTIRFLEHISHPLQGRRQRRSSYGHRYMGRFIL</sequence>
<keyword evidence="3" id="KW-1185">Reference proteome</keyword>
<protein>
    <submittedName>
        <fullName evidence="2">Uncharacterized protein</fullName>
    </submittedName>
</protein>
<reference evidence="3" key="1">
    <citation type="journal article" date="2014" name="Nucleic Acids Res.">
        <title>The evolutionary dynamics of variant antigen genes in Babesia reveal a history of genomic innovation underlying host-parasite interaction.</title>
        <authorList>
            <person name="Jackson A.P."/>
            <person name="Otto T.D."/>
            <person name="Darby A."/>
            <person name="Ramaprasad A."/>
            <person name="Xia D."/>
            <person name="Echaide I.E."/>
            <person name="Farber M."/>
            <person name="Gahlot S."/>
            <person name="Gamble J."/>
            <person name="Gupta D."/>
            <person name="Gupta Y."/>
            <person name="Jackson L."/>
            <person name="Malandrin L."/>
            <person name="Malas T.B."/>
            <person name="Moussa E."/>
            <person name="Nair M."/>
            <person name="Reid A.J."/>
            <person name="Sanders M."/>
            <person name="Sharma J."/>
            <person name="Tracey A."/>
            <person name="Quail M.A."/>
            <person name="Weir W."/>
            <person name="Wastling J.M."/>
            <person name="Hall N."/>
            <person name="Willadsen P."/>
            <person name="Lingelbach K."/>
            <person name="Shiels B."/>
            <person name="Tait A."/>
            <person name="Berriman M."/>
            <person name="Allred D.R."/>
            <person name="Pain A."/>
        </authorList>
    </citation>
    <scope>NUCLEOTIDE SEQUENCE [LARGE SCALE GENOMIC DNA]</scope>
    <source>
        <strain evidence="3">Bond</strain>
    </source>
</reference>
<proteinExistence type="predicted"/>
<dbReference type="EMBL" id="LK391709">
    <property type="protein sequence ID" value="CDR96336.1"/>
    <property type="molecule type" value="Genomic_DNA"/>
</dbReference>
<name>A0A061D6M8_BABBI</name>